<organism evidence="17 18">
    <name type="scientific">Agaribacter flavus</name>
    <dbReference type="NCBI Taxonomy" id="1902781"/>
    <lineage>
        <taxon>Bacteria</taxon>
        <taxon>Pseudomonadati</taxon>
        <taxon>Pseudomonadota</taxon>
        <taxon>Gammaproteobacteria</taxon>
        <taxon>Alteromonadales</taxon>
        <taxon>Alteromonadaceae</taxon>
        <taxon>Agaribacter</taxon>
    </lineage>
</organism>
<evidence type="ECO:0000256" key="7">
    <source>
        <dbReference type="ARBA" id="ARBA00023065"/>
    </source>
</evidence>
<dbReference type="InterPro" id="IPR036942">
    <property type="entry name" value="Beta-barrel_TonB_sf"/>
</dbReference>
<dbReference type="SUPFAM" id="SSF56935">
    <property type="entry name" value="Porins"/>
    <property type="match status" value="1"/>
</dbReference>
<keyword evidence="14" id="KW-0732">Signal</keyword>
<evidence type="ECO:0000256" key="5">
    <source>
        <dbReference type="ARBA" id="ARBA00022692"/>
    </source>
</evidence>
<keyword evidence="4" id="KW-0410">Iron transport</keyword>
<dbReference type="EMBL" id="JBHRSW010000004">
    <property type="protein sequence ID" value="MFC3120171.1"/>
    <property type="molecule type" value="Genomic_DNA"/>
</dbReference>
<evidence type="ECO:0000256" key="1">
    <source>
        <dbReference type="ARBA" id="ARBA00004571"/>
    </source>
</evidence>
<keyword evidence="18" id="KW-1185">Reference proteome</keyword>
<evidence type="ECO:0000259" key="16">
    <source>
        <dbReference type="Pfam" id="PF07715"/>
    </source>
</evidence>
<evidence type="ECO:0000259" key="15">
    <source>
        <dbReference type="Pfam" id="PF00593"/>
    </source>
</evidence>
<evidence type="ECO:0000256" key="8">
    <source>
        <dbReference type="ARBA" id="ARBA00023077"/>
    </source>
</evidence>
<comment type="similarity">
    <text evidence="11 12">Belongs to the TonB-dependent receptor family.</text>
</comment>
<dbReference type="CDD" id="cd01347">
    <property type="entry name" value="ligand_gated_channel"/>
    <property type="match status" value="1"/>
</dbReference>
<evidence type="ECO:0000256" key="6">
    <source>
        <dbReference type="ARBA" id="ARBA00023004"/>
    </source>
</evidence>
<evidence type="ECO:0000256" key="4">
    <source>
        <dbReference type="ARBA" id="ARBA00022496"/>
    </source>
</evidence>
<keyword evidence="3 11" id="KW-1134">Transmembrane beta strand</keyword>
<feature type="chain" id="PRO_5045612712" evidence="14">
    <location>
        <begin position="31"/>
        <end position="813"/>
    </location>
</feature>
<dbReference type="InterPro" id="IPR012910">
    <property type="entry name" value="Plug_dom"/>
</dbReference>
<keyword evidence="10 11" id="KW-0998">Cell outer membrane</keyword>
<comment type="caution">
    <text evidence="17">The sequence shown here is derived from an EMBL/GenBank/DDBJ whole genome shotgun (WGS) entry which is preliminary data.</text>
</comment>
<feature type="signal peptide" evidence="14">
    <location>
        <begin position="1"/>
        <end position="30"/>
    </location>
</feature>
<feature type="region of interest" description="Disordered" evidence="13">
    <location>
        <begin position="233"/>
        <end position="253"/>
    </location>
</feature>
<proteinExistence type="inferred from homology"/>
<accession>A0ABV7FLM0</accession>
<evidence type="ECO:0000256" key="3">
    <source>
        <dbReference type="ARBA" id="ARBA00022452"/>
    </source>
</evidence>
<dbReference type="RefSeq" id="WP_376918313.1">
    <property type="nucleotide sequence ID" value="NZ_JBHRSW010000004.1"/>
</dbReference>
<dbReference type="Gene3D" id="2.40.170.20">
    <property type="entry name" value="TonB-dependent receptor, beta-barrel domain"/>
    <property type="match status" value="1"/>
</dbReference>
<evidence type="ECO:0000256" key="13">
    <source>
        <dbReference type="SAM" id="MobiDB-lite"/>
    </source>
</evidence>
<evidence type="ECO:0000256" key="2">
    <source>
        <dbReference type="ARBA" id="ARBA00022448"/>
    </source>
</evidence>
<evidence type="ECO:0000313" key="18">
    <source>
        <dbReference type="Proteomes" id="UP001595478"/>
    </source>
</evidence>
<dbReference type="Pfam" id="PF07715">
    <property type="entry name" value="Plug"/>
    <property type="match status" value="1"/>
</dbReference>
<keyword evidence="9 11" id="KW-0472">Membrane</keyword>
<protein>
    <submittedName>
        <fullName evidence="17">TonB-dependent receptor</fullName>
    </submittedName>
</protein>
<evidence type="ECO:0000256" key="11">
    <source>
        <dbReference type="PROSITE-ProRule" id="PRU01360"/>
    </source>
</evidence>
<dbReference type="PANTHER" id="PTHR32552">
    <property type="entry name" value="FERRICHROME IRON RECEPTOR-RELATED"/>
    <property type="match status" value="1"/>
</dbReference>
<feature type="domain" description="TonB-dependent receptor plug" evidence="16">
    <location>
        <begin position="53"/>
        <end position="161"/>
    </location>
</feature>
<evidence type="ECO:0000256" key="9">
    <source>
        <dbReference type="ARBA" id="ARBA00023136"/>
    </source>
</evidence>
<dbReference type="Pfam" id="PF00593">
    <property type="entry name" value="TonB_dep_Rec_b-barrel"/>
    <property type="match status" value="1"/>
</dbReference>
<keyword evidence="5 11" id="KW-0812">Transmembrane</keyword>
<evidence type="ECO:0000256" key="12">
    <source>
        <dbReference type="RuleBase" id="RU003357"/>
    </source>
</evidence>
<keyword evidence="2 11" id="KW-0813">Transport</keyword>
<dbReference type="InterPro" id="IPR000531">
    <property type="entry name" value="Beta-barrel_TonB"/>
</dbReference>
<evidence type="ECO:0000256" key="14">
    <source>
        <dbReference type="SAM" id="SignalP"/>
    </source>
</evidence>
<keyword evidence="8 12" id="KW-0798">TonB box</keyword>
<evidence type="ECO:0000256" key="10">
    <source>
        <dbReference type="ARBA" id="ARBA00023237"/>
    </source>
</evidence>
<dbReference type="InterPro" id="IPR039426">
    <property type="entry name" value="TonB-dep_rcpt-like"/>
</dbReference>
<keyword evidence="6" id="KW-0408">Iron</keyword>
<keyword evidence="7" id="KW-0406">Ion transport</keyword>
<reference evidence="18" key="1">
    <citation type="journal article" date="2019" name="Int. J. Syst. Evol. Microbiol.">
        <title>The Global Catalogue of Microorganisms (GCM) 10K type strain sequencing project: providing services to taxonomists for standard genome sequencing and annotation.</title>
        <authorList>
            <consortium name="The Broad Institute Genomics Platform"/>
            <consortium name="The Broad Institute Genome Sequencing Center for Infectious Disease"/>
            <person name="Wu L."/>
            <person name="Ma J."/>
        </authorList>
    </citation>
    <scope>NUCLEOTIDE SEQUENCE [LARGE SCALE GENOMIC DNA]</scope>
    <source>
        <strain evidence="18">KCTC 52473</strain>
    </source>
</reference>
<name>A0ABV7FLM0_9ALTE</name>
<dbReference type="PROSITE" id="PS52016">
    <property type="entry name" value="TONB_DEPENDENT_REC_3"/>
    <property type="match status" value="1"/>
</dbReference>
<comment type="subcellular location">
    <subcellularLocation>
        <location evidence="1 11">Cell outer membrane</location>
        <topology evidence="1 11">Multi-pass membrane protein</topology>
    </subcellularLocation>
</comment>
<dbReference type="PANTHER" id="PTHR32552:SF81">
    <property type="entry name" value="TONB-DEPENDENT OUTER MEMBRANE RECEPTOR"/>
    <property type="match status" value="1"/>
</dbReference>
<feature type="domain" description="TonB-dependent receptor-like beta-barrel" evidence="15">
    <location>
        <begin position="335"/>
        <end position="766"/>
    </location>
</feature>
<dbReference type="Proteomes" id="UP001595478">
    <property type="component" value="Unassembled WGS sequence"/>
</dbReference>
<sequence length="813" mass="89160">MINRIFAPNLIVRAMALTTACSAISMPAMAQDEDKLAEVEKITVTATRRAGSVQDVPINIAALDGAQLEQKGVGDVSELLRFVPGIVAIDQGGRNGNPIIVRGINADPLGQGSGSDQGGTVATYLGEIPLAIDLRITDLDRVEVLLGPQGTLYGAGTLSGAIRYIPKKPQFDETEYSFRGDFFQTSESDDLGNDFGITLNLPLSDSFAFRAALDRYDDPGFIDQPFIVREIGVSEPDSPRGSDQLAPQEDVNGQESLTGKVGIRWMPIDEVDINLTYYFQDEENEGRTISSHRGELPTGLFENAQRVVEPNDESTDLLALEIVADLGFAELTSATGSSNYEETGQRDQTDLLISLEYSYETFPTFTAFTREEEEEETFNQEIRLVSTYESDLTWIVGWFYNKLENVGFSAEFTPGYAQFAGFDRPDNLEYFSASSEKITERAFYGELAYQITDDWQVTIGARHYKYAIQSQQTVDFPLFDPGFVAASLDEIEAREFDPTLGQNDDGSLFKFNTSYAISDDINLYFTISEGFRIGGVNGGGPCPDYDPDAPQGNCNLAPGQQFGPGPNDFAQFDERAYGPDTTRNHELGIKSQWLDGLLTVNGAVYQIDWEDNQLSSATVNASVPITINANGAESKGFEMSFKWLAADGLRLNGSFSRVLSELSADVPSLVRSIEPPGFTTRFIDGRKGDRLPGSPETQASFSATYSQELSNDAELFYSADFAWQSDILSRTAGYGSSFTLPSFGVANAGISYITDDWTVTAYANNLFDKFAETGVQSTELSNQTVNGASVRSFVTNVLRPRTFGVRFTYTFSD</sequence>
<keyword evidence="17" id="KW-0675">Receptor</keyword>
<gene>
    <name evidence="17" type="ORF">ACFOHL_00885</name>
</gene>
<evidence type="ECO:0000313" key="17">
    <source>
        <dbReference type="EMBL" id="MFC3120171.1"/>
    </source>
</evidence>